<accession>A0A437QMF8</accession>
<dbReference type="OrthoDB" id="652634at2"/>
<keyword evidence="2" id="KW-0378">Hydrolase</keyword>
<gene>
    <name evidence="2" type="ORF">EOE67_13150</name>
</gene>
<dbReference type="Pfam" id="PF20408">
    <property type="entry name" value="Abhydrolase_11"/>
    <property type="match status" value="1"/>
</dbReference>
<feature type="domain" description="KANL3/Tex30 alpha/beta hydrolase-like" evidence="1">
    <location>
        <begin position="1"/>
        <end position="183"/>
    </location>
</feature>
<dbReference type="Proteomes" id="UP000283077">
    <property type="component" value="Unassembled WGS sequence"/>
</dbReference>
<evidence type="ECO:0000259" key="1">
    <source>
        <dbReference type="Pfam" id="PF20408"/>
    </source>
</evidence>
<dbReference type="AlphaFoldDB" id="A0A437QMF8"/>
<organism evidence="2 3">
    <name type="scientific">Rheinheimera riviphila</name>
    <dbReference type="NCBI Taxonomy" id="1834037"/>
    <lineage>
        <taxon>Bacteria</taxon>
        <taxon>Pseudomonadati</taxon>
        <taxon>Pseudomonadota</taxon>
        <taxon>Gammaproteobacteria</taxon>
        <taxon>Chromatiales</taxon>
        <taxon>Chromatiaceae</taxon>
        <taxon>Rheinheimera</taxon>
    </lineage>
</organism>
<dbReference type="PANTHER" id="PTHR13136:SF11">
    <property type="entry name" value="TESTIS-EXPRESSED PROTEIN 30"/>
    <property type="match status" value="1"/>
</dbReference>
<dbReference type="Gene3D" id="3.40.50.1820">
    <property type="entry name" value="alpha/beta hydrolase"/>
    <property type="match status" value="1"/>
</dbReference>
<sequence>MASDYLQQLAQQLAAQGIEVWRFNFGYMAKTVAGKKQPPSKVATLLQEMLAVINAMPNDLPIFMGGKSMGGRVATLLAADKTAFPVQVQGVLAFGYPFCPPAKKALGIAPRTGHFSALQRPLLIVQGERDAFGGPEDLNSSGWPLVEISWLDGGDHDLKTLKRHRQTQAQLLAQASLVAGTFVRRLLAVTK</sequence>
<dbReference type="EMBL" id="SACS01000014">
    <property type="protein sequence ID" value="RVU35630.1"/>
    <property type="molecule type" value="Genomic_DNA"/>
</dbReference>
<name>A0A437QMF8_9GAMM</name>
<dbReference type="SUPFAM" id="SSF53474">
    <property type="entry name" value="alpha/beta-Hydrolases"/>
    <property type="match status" value="1"/>
</dbReference>
<proteinExistence type="predicted"/>
<protein>
    <submittedName>
        <fullName evidence="2">Alpha/beta hydrolase</fullName>
    </submittedName>
</protein>
<reference evidence="2 3" key="1">
    <citation type="submission" date="2019-01" db="EMBL/GenBank/DDBJ databases">
        <authorList>
            <person name="Chen W.-M."/>
        </authorList>
    </citation>
    <scope>NUCLEOTIDE SEQUENCE [LARGE SCALE GENOMIC DNA]</scope>
    <source>
        <strain evidence="2 3">KYPC3</strain>
    </source>
</reference>
<dbReference type="GO" id="GO:0016787">
    <property type="term" value="F:hydrolase activity"/>
    <property type="evidence" value="ECO:0007669"/>
    <property type="project" value="UniProtKB-KW"/>
</dbReference>
<keyword evidence="3" id="KW-1185">Reference proteome</keyword>
<dbReference type="PANTHER" id="PTHR13136">
    <property type="entry name" value="TESTIS DEVELOPMENT PROTEIN PRTD"/>
    <property type="match status" value="1"/>
</dbReference>
<dbReference type="InterPro" id="IPR029058">
    <property type="entry name" value="AB_hydrolase_fold"/>
</dbReference>
<evidence type="ECO:0000313" key="2">
    <source>
        <dbReference type="EMBL" id="RVU35630.1"/>
    </source>
</evidence>
<dbReference type="InterPro" id="IPR046879">
    <property type="entry name" value="KANL3/Tex30_Abhydrolase"/>
</dbReference>
<comment type="caution">
    <text evidence="2">The sequence shown here is derived from an EMBL/GenBank/DDBJ whole genome shotgun (WGS) entry which is preliminary data.</text>
</comment>
<dbReference type="InterPro" id="IPR026555">
    <property type="entry name" value="NSL3/Tex30"/>
</dbReference>
<evidence type="ECO:0000313" key="3">
    <source>
        <dbReference type="Proteomes" id="UP000283077"/>
    </source>
</evidence>